<gene>
    <name evidence="4" type="ORF">FYJ34_02250</name>
</gene>
<feature type="domain" description="Cytidyltransferase-like" evidence="3">
    <location>
        <begin position="7"/>
        <end position="150"/>
    </location>
</feature>
<dbReference type="InterPro" id="IPR014729">
    <property type="entry name" value="Rossmann-like_a/b/a_fold"/>
</dbReference>
<dbReference type="Proteomes" id="UP000434409">
    <property type="component" value="Unassembled WGS sequence"/>
</dbReference>
<evidence type="ECO:0000313" key="4">
    <source>
        <dbReference type="EMBL" id="MSR93132.1"/>
    </source>
</evidence>
<comment type="caution">
    <text evidence="4">The sequence shown here is derived from an EMBL/GenBank/DDBJ whole genome shotgun (WGS) entry which is preliminary data.</text>
</comment>
<dbReference type="GO" id="GO:0016779">
    <property type="term" value="F:nucleotidyltransferase activity"/>
    <property type="evidence" value="ECO:0007669"/>
    <property type="project" value="UniProtKB-KW"/>
</dbReference>
<keyword evidence="2 4" id="KW-0548">Nucleotidyltransferase</keyword>
<keyword evidence="1 4" id="KW-0808">Transferase</keyword>
<name>A0A6N7V1G6_9FIRM</name>
<dbReference type="PANTHER" id="PTHR21342:SF0">
    <property type="entry name" value="BIFUNCTIONAL NMN ADENYLYLTRANSFERASE_NUDIX HYDROLASE"/>
    <property type="match status" value="1"/>
</dbReference>
<reference evidence="4 5" key="1">
    <citation type="submission" date="2019-08" db="EMBL/GenBank/DDBJ databases">
        <title>In-depth cultivation of the pig gut microbiome towards novel bacterial diversity and tailored functional studies.</title>
        <authorList>
            <person name="Wylensek D."/>
            <person name="Hitch T.C.A."/>
            <person name="Clavel T."/>
        </authorList>
    </citation>
    <scope>NUCLEOTIDE SEQUENCE [LARGE SCALE GENOMIC DNA]</scope>
    <source>
        <strain evidence="4 5">68-1-5</strain>
    </source>
</reference>
<evidence type="ECO:0000256" key="2">
    <source>
        <dbReference type="ARBA" id="ARBA00022695"/>
    </source>
</evidence>
<dbReference type="Pfam" id="PF01467">
    <property type="entry name" value="CTP_transf_like"/>
    <property type="match status" value="1"/>
</dbReference>
<proteinExistence type="predicted"/>
<organism evidence="4 5">
    <name type="scientific">Suipraeoptans intestinalis</name>
    <dbReference type="NCBI Taxonomy" id="2606628"/>
    <lineage>
        <taxon>Bacteria</taxon>
        <taxon>Bacillati</taxon>
        <taxon>Bacillota</taxon>
        <taxon>Clostridia</taxon>
        <taxon>Lachnospirales</taxon>
        <taxon>Lachnospiraceae</taxon>
        <taxon>Suipraeoptans</taxon>
    </lineage>
</organism>
<dbReference type="AlphaFoldDB" id="A0A6N7V1G6"/>
<sequence length="193" mass="22890">MIETGVVNGRFQVLNLKHMEYILAAKMKCSKLFIGINNPDALHTKESEADRNRSEKSANPFTYFERYEMLRMALREFRVPENEFDIIPFPINLPEYILQYAPKDATYFLGLYEEWDAEKLEILEGLGVRTEVLWRKTPEQKGVSSSCIRRKIALGEEWADYVPPSVYQYMKERHLDERVRRLEKMRMDEKSLI</sequence>
<protein>
    <submittedName>
        <fullName evidence="4">Nicotinate-nucleotide adenylyltransferase</fullName>
    </submittedName>
</protein>
<evidence type="ECO:0000256" key="1">
    <source>
        <dbReference type="ARBA" id="ARBA00022679"/>
    </source>
</evidence>
<dbReference type="Gene3D" id="3.40.50.620">
    <property type="entry name" value="HUPs"/>
    <property type="match status" value="1"/>
</dbReference>
<dbReference type="RefSeq" id="WP_330582502.1">
    <property type="nucleotide sequence ID" value="NZ_VULY01000018.1"/>
</dbReference>
<accession>A0A6N7V1G6</accession>
<dbReference type="InterPro" id="IPR004821">
    <property type="entry name" value="Cyt_trans-like"/>
</dbReference>
<dbReference type="PANTHER" id="PTHR21342">
    <property type="entry name" value="PHOSPHOPANTETHEINE ADENYLYLTRANSFERASE"/>
    <property type="match status" value="1"/>
</dbReference>
<dbReference type="SUPFAM" id="SSF52374">
    <property type="entry name" value="Nucleotidylyl transferase"/>
    <property type="match status" value="1"/>
</dbReference>
<evidence type="ECO:0000259" key="3">
    <source>
        <dbReference type="Pfam" id="PF01467"/>
    </source>
</evidence>
<keyword evidence="5" id="KW-1185">Reference proteome</keyword>
<evidence type="ECO:0000313" key="5">
    <source>
        <dbReference type="Proteomes" id="UP000434409"/>
    </source>
</evidence>
<dbReference type="EMBL" id="VULY01000018">
    <property type="protein sequence ID" value="MSR93132.1"/>
    <property type="molecule type" value="Genomic_DNA"/>
</dbReference>